<reference evidence="1 2" key="1">
    <citation type="submission" date="2023-08" db="EMBL/GenBank/DDBJ databases">
        <title>Draft genome sequence of Algoriphagus confluentis.</title>
        <authorList>
            <person name="Takatani N."/>
            <person name="Hosokawa M."/>
            <person name="Sawabe T."/>
        </authorList>
    </citation>
    <scope>NUCLEOTIDE SEQUENCE [LARGE SCALE GENOMIC DNA]</scope>
    <source>
        <strain evidence="1 2">NBRC 111222</strain>
    </source>
</reference>
<evidence type="ECO:0000313" key="1">
    <source>
        <dbReference type="EMBL" id="GMQ30637.1"/>
    </source>
</evidence>
<comment type="caution">
    <text evidence="1">The sequence shown here is derived from an EMBL/GenBank/DDBJ whole genome shotgun (WGS) entry which is preliminary data.</text>
</comment>
<evidence type="ECO:0000313" key="2">
    <source>
        <dbReference type="Proteomes" id="UP001338309"/>
    </source>
</evidence>
<keyword evidence="2" id="KW-1185">Reference proteome</keyword>
<gene>
    <name evidence="1" type="ORF">Aconfl_32800</name>
</gene>
<proteinExistence type="predicted"/>
<organism evidence="1 2">
    <name type="scientific">Algoriphagus confluentis</name>
    <dbReference type="NCBI Taxonomy" id="1697556"/>
    <lineage>
        <taxon>Bacteria</taxon>
        <taxon>Pseudomonadati</taxon>
        <taxon>Bacteroidota</taxon>
        <taxon>Cytophagia</taxon>
        <taxon>Cytophagales</taxon>
        <taxon>Cyclobacteriaceae</taxon>
        <taxon>Algoriphagus</taxon>
    </lineage>
</organism>
<dbReference type="EMBL" id="BTPD01000011">
    <property type="protein sequence ID" value="GMQ30637.1"/>
    <property type="molecule type" value="Genomic_DNA"/>
</dbReference>
<dbReference type="Proteomes" id="UP001338309">
    <property type="component" value="Unassembled WGS sequence"/>
</dbReference>
<accession>A0ABQ6PV73</accession>
<dbReference type="RefSeq" id="WP_338225348.1">
    <property type="nucleotide sequence ID" value="NZ_BTPD01000011.1"/>
</dbReference>
<sequence>MSEDIKEIKKRVTEEWLSSVPQLSAFAQNKLYRVVGCSIIGVELVKLPKVEDYRPHFVLYPLWKGDLKNCLDSPTILLEISNKKGLQFSIPYLKHSAYFNEALECLKKQVSILYNENVPLKSLFDLVDSRFNDILVKSNSAQQAKLFELKFYSALYVGSQSQVQNVLNQIEQSSKSWNMNMFEMWYGKFDVWLQGLREKVSNREDFLKQIEANKQDKKISQLKSSELTA</sequence>
<protein>
    <submittedName>
        <fullName evidence="1">Uncharacterized protein</fullName>
    </submittedName>
</protein>
<name>A0ABQ6PV73_9BACT</name>